<evidence type="ECO:0000256" key="6">
    <source>
        <dbReference type="ARBA" id="ARBA00022989"/>
    </source>
</evidence>
<evidence type="ECO:0000256" key="5">
    <source>
        <dbReference type="ARBA" id="ARBA00022729"/>
    </source>
</evidence>
<organism evidence="9">
    <name type="scientific">Lamprotornis superbus</name>
    <dbReference type="NCBI Taxonomy" id="245042"/>
    <lineage>
        <taxon>Eukaryota</taxon>
        <taxon>Metazoa</taxon>
        <taxon>Chordata</taxon>
        <taxon>Craniata</taxon>
        <taxon>Vertebrata</taxon>
        <taxon>Euteleostomi</taxon>
        <taxon>Archelosauria</taxon>
        <taxon>Archosauria</taxon>
        <taxon>Dinosauria</taxon>
        <taxon>Saurischia</taxon>
        <taxon>Theropoda</taxon>
        <taxon>Coelurosauria</taxon>
        <taxon>Aves</taxon>
        <taxon>Neognathae</taxon>
        <taxon>Neoaves</taxon>
        <taxon>Telluraves</taxon>
        <taxon>Australaves</taxon>
        <taxon>Passeriformes</taxon>
        <taxon>Sturnidae</taxon>
        <taxon>Lamprotornis</taxon>
    </lineage>
</organism>
<keyword evidence="5" id="KW-0732">Signal</keyword>
<dbReference type="SUPFAM" id="SSF47836">
    <property type="entry name" value="Retroviral matrix proteins"/>
    <property type="match status" value="1"/>
</dbReference>
<evidence type="ECO:0000256" key="1">
    <source>
        <dbReference type="ARBA" id="ARBA00004479"/>
    </source>
</evidence>
<dbReference type="OrthoDB" id="8920103at2759"/>
<dbReference type="AlphaFoldDB" id="A0A835NWP8"/>
<gene>
    <name evidence="10" type="ORF">IHE44_0005914</name>
    <name evidence="9" type="ORF">IHE44_008248</name>
</gene>
<dbReference type="PANTHER" id="PTHR38490:SF1">
    <property type="entry name" value="CYSTEINE AND TYROSINE-RICH PROTEIN 1"/>
    <property type="match status" value="1"/>
</dbReference>
<dbReference type="EMBL" id="JADDUC010000032">
    <property type="protein sequence ID" value="KAG0122931.1"/>
    <property type="molecule type" value="Genomic_DNA"/>
</dbReference>
<dbReference type="GO" id="GO:0016020">
    <property type="term" value="C:membrane"/>
    <property type="evidence" value="ECO:0007669"/>
    <property type="project" value="UniProtKB-SubCell"/>
</dbReference>
<reference evidence="9" key="1">
    <citation type="submission" date="2020-10" db="EMBL/GenBank/DDBJ databases">
        <title>Feather gene expression reveals the developmental basis of iridescence in African starlings.</title>
        <authorList>
            <person name="Rubenstein D.R."/>
        </authorList>
    </citation>
    <scope>NUCLEOTIDE SEQUENCE</scope>
    <source>
        <strain evidence="9">SS15</strain>
        <tissue evidence="9">Liver</tissue>
    </source>
</reference>
<evidence type="ECO:0000313" key="9">
    <source>
        <dbReference type="EMBL" id="KAG0122931.1"/>
    </source>
</evidence>
<keyword evidence="7 8" id="KW-0472">Membrane</keyword>
<keyword evidence="11" id="KW-1185">Reference proteome</keyword>
<protein>
    <recommendedName>
        <fullName evidence="3">Cysteine and tyrosine-rich protein 1</fullName>
    </recommendedName>
</protein>
<comment type="similarity">
    <text evidence="2">Belongs to the CYYR1 family.</text>
</comment>
<dbReference type="InterPro" id="IPR010999">
    <property type="entry name" value="Retrovr_matrix"/>
</dbReference>
<reference evidence="10" key="3">
    <citation type="submission" date="2022-01" db="EMBL/GenBank/DDBJ databases">
        <authorList>
            <person name="Rubenstein D.R."/>
        </authorList>
    </citation>
    <scope>NUCLEOTIDE SEQUENCE</scope>
    <source>
        <strain evidence="10">SS15</strain>
        <tissue evidence="10">Liver</tissue>
    </source>
</reference>
<keyword evidence="6 8" id="KW-1133">Transmembrane helix</keyword>
<reference evidence="10 11" key="2">
    <citation type="journal article" date="2021" name="J. Hered.">
        <title>Feather Gene Expression Elucidates the Developmental Basis of Plumage Iridescence in African Starlings.</title>
        <authorList>
            <person name="Rubenstein D.R."/>
            <person name="Corvelo A."/>
            <person name="MacManes M.D."/>
            <person name="Maia R."/>
            <person name="Narzisi G."/>
            <person name="Rousaki A."/>
            <person name="Vandenabeele P."/>
            <person name="Shawkey M.D."/>
            <person name="Solomon J."/>
        </authorList>
    </citation>
    <scope>NUCLEOTIDE SEQUENCE [LARGE SCALE GENOMIC DNA]</scope>
    <source>
        <strain evidence="10">SS15</strain>
    </source>
</reference>
<dbReference type="InterPro" id="IPR022640">
    <property type="entry name" value="CYYR1"/>
</dbReference>
<dbReference type="Proteomes" id="UP000618051">
    <property type="component" value="Unassembled WGS sequence"/>
</dbReference>
<accession>A0A835NWP8</accession>
<dbReference type="EMBL" id="JADDUC020000002">
    <property type="protein sequence ID" value="KAI1242376.1"/>
    <property type="molecule type" value="Genomic_DNA"/>
</dbReference>
<proteinExistence type="inferred from homology"/>
<comment type="subcellular location">
    <subcellularLocation>
        <location evidence="1">Membrane</location>
        <topology evidence="1">Single-pass type I membrane protein</topology>
    </subcellularLocation>
</comment>
<evidence type="ECO:0000256" key="3">
    <source>
        <dbReference type="ARBA" id="ARBA00016494"/>
    </source>
</evidence>
<comment type="caution">
    <text evidence="9">The sequence shown here is derived from an EMBL/GenBank/DDBJ whole genome shotgun (WGS) entry which is preliminary data.</text>
</comment>
<dbReference type="PANTHER" id="PTHR38490">
    <property type="entry name" value="CYSTEINE AND TYROSINE-RICH PROTEIN 1"/>
    <property type="match status" value="1"/>
</dbReference>
<name>A0A835NWP8_9PASS</name>
<dbReference type="Gene3D" id="1.10.150.490">
    <property type="entry name" value="Retroviral GAG p10 protein"/>
    <property type="match status" value="1"/>
</dbReference>
<dbReference type="InterPro" id="IPR038124">
    <property type="entry name" value="B_retro_matrix_sf"/>
</dbReference>
<sequence length="447" mass="49450">MGSIVAGNTCGLKCPCARHCHATLAMALVLEHSEGSCCQMARGKGAPGSSDLHPRLGLGRDWGNNFRCVKESVDQEEFGKELKEFKCVHLTYHLLHWQTIDIADAKSSTLLDWVSSHIKDFPFSGPFQSEAWQVVGQRLFDVTREGDAEASRHLAAWGTVMAAIKGSCADVGNCEASEANTPEPSAPLEPISNTSGYPEINPWPAELLYPDKNPCMVGPYGAEFPYHKQALDSLLVQNDDVVTQRWQKCREAVMEEGGLAVITACLVIYAPDQCPAYRELDYKCLRQEKHPRNQKSVFEQRCLDEIEMTCRKHVKHIKEQGEVMTAGNRMSERERGTAIAGIVFGIVFIMGVIAGIAICICMCMKSNRGTRVGVIRTTHINTINTYPVAPPAYSYEYGMEYPADLPPPYTPTPQTCIHVVTNKKAAFKKEILYPSEINLSISQTVSC</sequence>
<evidence type="ECO:0000313" key="10">
    <source>
        <dbReference type="EMBL" id="KAI1242376.1"/>
    </source>
</evidence>
<evidence type="ECO:0000256" key="7">
    <source>
        <dbReference type="ARBA" id="ARBA00023136"/>
    </source>
</evidence>
<evidence type="ECO:0000256" key="8">
    <source>
        <dbReference type="SAM" id="Phobius"/>
    </source>
</evidence>
<evidence type="ECO:0000313" key="11">
    <source>
        <dbReference type="Proteomes" id="UP000618051"/>
    </source>
</evidence>
<dbReference type="Pfam" id="PF10873">
    <property type="entry name" value="CYYR1"/>
    <property type="match status" value="1"/>
</dbReference>
<evidence type="ECO:0000256" key="4">
    <source>
        <dbReference type="ARBA" id="ARBA00022692"/>
    </source>
</evidence>
<keyword evidence="4 8" id="KW-0812">Transmembrane</keyword>
<evidence type="ECO:0000256" key="2">
    <source>
        <dbReference type="ARBA" id="ARBA00009401"/>
    </source>
</evidence>
<feature type="transmembrane region" description="Helical" evidence="8">
    <location>
        <begin position="338"/>
        <end position="361"/>
    </location>
</feature>